<dbReference type="AlphaFoldDB" id="V9L3J5"/>
<reference evidence="3" key="2">
    <citation type="journal article" date="2007" name="PLoS Biol.">
        <title>Survey sequencing and comparative analysis of the elephant shark (Callorhinchus milii) genome.</title>
        <authorList>
            <person name="Venkatesh B."/>
            <person name="Kirkness E.F."/>
            <person name="Loh Y.H."/>
            <person name="Halpern A.L."/>
            <person name="Lee A.P."/>
            <person name="Johnson J."/>
            <person name="Dandona N."/>
            <person name="Viswanathan L.D."/>
            <person name="Tay A."/>
            <person name="Venter J.C."/>
            <person name="Strausberg R.L."/>
            <person name="Brenner S."/>
        </authorList>
    </citation>
    <scope>NUCLEOTIDE SEQUENCE [LARGE SCALE GENOMIC DNA]</scope>
</reference>
<reference evidence="1 3" key="3">
    <citation type="journal article" date="2014" name="Nature">
        <title>Elephant shark genome provides unique insights into gnathostome evolution.</title>
        <authorList>
            <consortium name="International Elephant Shark Genome Sequencing Consortium"/>
            <person name="Venkatesh B."/>
            <person name="Lee A.P."/>
            <person name="Ravi V."/>
            <person name="Maurya A.K."/>
            <person name="Lian M.M."/>
            <person name="Swann J.B."/>
            <person name="Ohta Y."/>
            <person name="Flajnik M.F."/>
            <person name="Sutoh Y."/>
            <person name="Kasahara M."/>
            <person name="Hoon S."/>
            <person name="Gangu V."/>
            <person name="Roy S.W."/>
            <person name="Irimia M."/>
            <person name="Korzh V."/>
            <person name="Kondrychyn I."/>
            <person name="Lim Z.W."/>
            <person name="Tay B.H."/>
            <person name="Tohari S."/>
            <person name="Kong K.W."/>
            <person name="Ho S."/>
            <person name="Lorente-Galdos B."/>
            <person name="Quilez J."/>
            <person name="Marques-Bonet T."/>
            <person name="Raney B.J."/>
            <person name="Ingham P.W."/>
            <person name="Tay A."/>
            <person name="Hillier L.W."/>
            <person name="Minx P."/>
            <person name="Boehm T."/>
            <person name="Wilson R.K."/>
            <person name="Brenner S."/>
            <person name="Warren W.C."/>
        </authorList>
    </citation>
    <scope>NUCLEOTIDE SEQUENCE</scope>
    <source>
        <tissue evidence="1">Brain</tissue>
    </source>
</reference>
<dbReference type="GeneTree" id="ENSGT01060000252436"/>
<dbReference type="Proteomes" id="UP000314986">
    <property type="component" value="Unassembled WGS sequence"/>
</dbReference>
<name>V9L3J5_CALMI</name>
<reference evidence="2" key="4">
    <citation type="submission" date="2025-05" db="UniProtKB">
        <authorList>
            <consortium name="Ensembl"/>
        </authorList>
    </citation>
    <scope>IDENTIFICATION</scope>
</reference>
<dbReference type="Gene3D" id="1.20.5.110">
    <property type="match status" value="1"/>
</dbReference>
<dbReference type="SUPFAM" id="SSF58038">
    <property type="entry name" value="SNARE fusion complex"/>
    <property type="match status" value="1"/>
</dbReference>
<reference evidence="3" key="1">
    <citation type="journal article" date="2006" name="Science">
        <title>Ancient noncoding elements conserved in the human genome.</title>
        <authorList>
            <person name="Venkatesh B."/>
            <person name="Kirkness E.F."/>
            <person name="Loh Y.H."/>
            <person name="Halpern A.L."/>
            <person name="Lee A.P."/>
            <person name="Johnson J."/>
            <person name="Dandona N."/>
            <person name="Viswanathan L.D."/>
            <person name="Tay A."/>
            <person name="Venter J.C."/>
            <person name="Strausberg R.L."/>
            <person name="Brenner S."/>
        </authorList>
    </citation>
    <scope>NUCLEOTIDE SEQUENCE [LARGE SCALE GENOMIC DNA]</scope>
</reference>
<sequence>MGRFREKQLKGKTEAPTTITSTAAAATVTEADSFTKETGLLKGSVSAPESRAMTPSSSMEFVQARKRLLEMEQRQRHILEMERRLQQLHDGFVQAEQEVVEHGEMVSRIRTGTVQGEVYLSAFRQQMKSLKYNTKHRAPLIFASVFGLSSCVPWTGK</sequence>
<dbReference type="EMBL" id="JW873557">
    <property type="protein sequence ID" value="AFP06074.1"/>
    <property type="molecule type" value="mRNA"/>
</dbReference>
<evidence type="ECO:0000313" key="2">
    <source>
        <dbReference type="Ensembl" id="ENSCMIP00000045580.1"/>
    </source>
</evidence>
<dbReference type="OMA" id="PWAACRM"/>
<keyword evidence="3" id="KW-1185">Reference proteome</keyword>
<dbReference type="Ensembl" id="ENSCMIT00000046233.1">
    <property type="protein sequence ID" value="ENSCMIP00000045580.1"/>
    <property type="gene ID" value="ENSCMIG00000018798.1"/>
</dbReference>
<accession>V9L3J5</accession>
<proteinExistence type="evidence at transcript level"/>
<organism evidence="1">
    <name type="scientific">Callorhinchus milii</name>
    <name type="common">Ghost shark</name>
    <dbReference type="NCBI Taxonomy" id="7868"/>
    <lineage>
        <taxon>Eukaryota</taxon>
        <taxon>Metazoa</taxon>
        <taxon>Chordata</taxon>
        <taxon>Craniata</taxon>
        <taxon>Vertebrata</taxon>
        <taxon>Chondrichthyes</taxon>
        <taxon>Holocephali</taxon>
        <taxon>Chimaeriformes</taxon>
        <taxon>Callorhinchidae</taxon>
        <taxon>Callorhinchus</taxon>
    </lineage>
</organism>
<protein>
    <submittedName>
        <fullName evidence="1">TMF-regulated nuclear protein 1-like protein</fullName>
    </submittedName>
</protein>
<evidence type="ECO:0000313" key="3">
    <source>
        <dbReference type="Proteomes" id="UP000314986"/>
    </source>
</evidence>
<evidence type="ECO:0000313" key="1">
    <source>
        <dbReference type="EMBL" id="AFP06074.1"/>
    </source>
</evidence>